<proteinExistence type="predicted"/>
<organism evidence="1 2">
    <name type="scientific">Streptomyces kanasensis</name>
    <dbReference type="NCBI Taxonomy" id="936756"/>
    <lineage>
        <taxon>Bacteria</taxon>
        <taxon>Bacillati</taxon>
        <taxon>Actinomycetota</taxon>
        <taxon>Actinomycetes</taxon>
        <taxon>Kitasatosporales</taxon>
        <taxon>Streptomycetaceae</taxon>
        <taxon>Streptomyces</taxon>
    </lineage>
</organism>
<dbReference type="OrthoDB" id="3698524at2"/>
<dbReference type="EMBL" id="LNSV01000159">
    <property type="protein sequence ID" value="KUH35298.1"/>
    <property type="molecule type" value="Genomic_DNA"/>
</dbReference>
<dbReference type="AlphaFoldDB" id="A0A117IUB3"/>
<reference evidence="1 2" key="1">
    <citation type="submission" date="2015-11" db="EMBL/GenBank/DDBJ databases">
        <title>Genome-wide analysis reveals the secondary metabolome in Streptomyces kanasensis ZX01.</title>
        <authorList>
            <person name="Zhang G."/>
            <person name="Han L."/>
            <person name="Feng J."/>
            <person name="Zhang X."/>
        </authorList>
    </citation>
    <scope>NUCLEOTIDE SEQUENCE [LARGE SCALE GENOMIC DNA]</scope>
    <source>
        <strain evidence="1 2">ZX01</strain>
    </source>
</reference>
<name>A0A117IUB3_9ACTN</name>
<protein>
    <submittedName>
        <fullName evidence="1">Uncharacterized protein</fullName>
    </submittedName>
</protein>
<evidence type="ECO:0000313" key="1">
    <source>
        <dbReference type="EMBL" id="KUH35298.1"/>
    </source>
</evidence>
<sequence length="190" mass="20381">MDARMWDALVGVMKDAYTAGLGEGTVPRPVIMPLVRGELVGLIWVRPLKVGEDALTGIAELANIAAAAGADEVVLAWETHDVATACELPIVGPAPCLNMVLATRDGHILHRFPYDEQLLSRSPEGWASVAPDWRPAPAPQPGGELVPPIQAAVNFSFTPIKLDHPDPFGVTVVLMEEDGYRISLTEAFAR</sequence>
<gene>
    <name evidence="1" type="ORF">ATE80_30020</name>
</gene>
<keyword evidence="2" id="KW-1185">Reference proteome</keyword>
<evidence type="ECO:0000313" key="2">
    <source>
        <dbReference type="Proteomes" id="UP000054011"/>
    </source>
</evidence>
<accession>A0A117IUB3</accession>
<comment type="caution">
    <text evidence="1">The sequence shown here is derived from an EMBL/GenBank/DDBJ whole genome shotgun (WGS) entry which is preliminary data.</text>
</comment>
<dbReference type="Proteomes" id="UP000054011">
    <property type="component" value="Unassembled WGS sequence"/>
</dbReference>